<feature type="region of interest" description="Disordered" evidence="2">
    <location>
        <begin position="72"/>
        <end position="147"/>
    </location>
</feature>
<keyword evidence="1" id="KW-0479">Metal-binding</keyword>
<feature type="compositionally biased region" description="Basic and acidic residues" evidence="2">
    <location>
        <begin position="11"/>
        <end position="24"/>
    </location>
</feature>
<dbReference type="EMBL" id="CAXAMM010004113">
    <property type="protein sequence ID" value="CAK9002440.1"/>
    <property type="molecule type" value="Genomic_DNA"/>
</dbReference>
<evidence type="ECO:0000313" key="5">
    <source>
        <dbReference type="Proteomes" id="UP001642464"/>
    </source>
</evidence>
<feature type="region of interest" description="Disordered" evidence="2">
    <location>
        <begin position="1"/>
        <end position="24"/>
    </location>
</feature>
<feature type="domain" description="C3H1-type" evidence="3">
    <location>
        <begin position="143"/>
        <end position="170"/>
    </location>
</feature>
<keyword evidence="1" id="KW-0862">Zinc</keyword>
<comment type="caution">
    <text evidence="4">The sequence shown here is derived from an EMBL/GenBank/DDBJ whole genome shotgun (WGS) entry which is preliminary data.</text>
</comment>
<reference evidence="4 5" key="1">
    <citation type="submission" date="2024-02" db="EMBL/GenBank/DDBJ databases">
        <authorList>
            <person name="Chen Y."/>
            <person name="Shah S."/>
            <person name="Dougan E. K."/>
            <person name="Thang M."/>
            <person name="Chan C."/>
        </authorList>
    </citation>
    <scope>NUCLEOTIDE SEQUENCE [LARGE SCALE GENOMIC DNA]</scope>
</reference>
<accession>A0ABP0IM47</accession>
<feature type="zinc finger region" description="C3H1-type" evidence="1">
    <location>
        <begin position="143"/>
        <end position="170"/>
    </location>
</feature>
<dbReference type="InterPro" id="IPR000571">
    <property type="entry name" value="Znf_CCCH"/>
</dbReference>
<feature type="region of interest" description="Disordered" evidence="2">
    <location>
        <begin position="36"/>
        <end position="56"/>
    </location>
</feature>
<evidence type="ECO:0000256" key="2">
    <source>
        <dbReference type="SAM" id="MobiDB-lite"/>
    </source>
</evidence>
<keyword evidence="1" id="KW-0863">Zinc-finger</keyword>
<keyword evidence="5" id="KW-1185">Reference proteome</keyword>
<gene>
    <name evidence="4" type="ORF">SCF082_LOCUS7336</name>
</gene>
<evidence type="ECO:0000256" key="1">
    <source>
        <dbReference type="PROSITE-ProRule" id="PRU00723"/>
    </source>
</evidence>
<sequence>MQHAVQAEQQKNVDLRRELTEAREAQRKAVAELTAARDAQEKARDEWAELSGAAEGRLEKLEEKLQAKRDAIQELQDEKDQLEAKLDKKKKENRDLKEEVEELEEKVQKKNADEKKKQRKEERKSKSRGKSSSSSKGKGDGKGDGAQLCIPYVQGRCRRGDTCRDRHPADDLDSIYDTRILSSESLADMVQTASAGIASLSTPMIEIEDALLERVPPPERFNSNLLSFPAEAAGDPR</sequence>
<dbReference type="PROSITE" id="PS50103">
    <property type="entry name" value="ZF_C3H1"/>
    <property type="match status" value="1"/>
</dbReference>
<evidence type="ECO:0000313" key="4">
    <source>
        <dbReference type="EMBL" id="CAK9002440.1"/>
    </source>
</evidence>
<evidence type="ECO:0000259" key="3">
    <source>
        <dbReference type="PROSITE" id="PS50103"/>
    </source>
</evidence>
<name>A0ABP0IM47_9DINO</name>
<organism evidence="4 5">
    <name type="scientific">Durusdinium trenchii</name>
    <dbReference type="NCBI Taxonomy" id="1381693"/>
    <lineage>
        <taxon>Eukaryota</taxon>
        <taxon>Sar</taxon>
        <taxon>Alveolata</taxon>
        <taxon>Dinophyceae</taxon>
        <taxon>Suessiales</taxon>
        <taxon>Symbiodiniaceae</taxon>
        <taxon>Durusdinium</taxon>
    </lineage>
</organism>
<proteinExistence type="predicted"/>
<feature type="compositionally biased region" description="Basic and acidic residues" evidence="2">
    <location>
        <begin position="72"/>
        <end position="97"/>
    </location>
</feature>
<protein>
    <recommendedName>
        <fullName evidence="3">C3H1-type domain-containing protein</fullName>
    </recommendedName>
</protein>
<dbReference type="Proteomes" id="UP001642464">
    <property type="component" value="Unassembled WGS sequence"/>
</dbReference>
<feature type="compositionally biased region" description="Basic and acidic residues" evidence="2">
    <location>
        <begin position="105"/>
        <end position="124"/>
    </location>
</feature>
<feature type="compositionally biased region" description="Basic and acidic residues" evidence="2">
    <location>
        <begin position="38"/>
        <end position="47"/>
    </location>
</feature>